<feature type="compositionally biased region" description="Pro residues" evidence="6">
    <location>
        <begin position="63"/>
        <end position="80"/>
    </location>
</feature>
<dbReference type="SMART" id="SM00220">
    <property type="entry name" value="S_TKc"/>
    <property type="match status" value="1"/>
</dbReference>
<evidence type="ECO:0000259" key="8">
    <source>
        <dbReference type="PROSITE" id="PS50011"/>
    </source>
</evidence>
<dbReference type="GO" id="GO:0005524">
    <property type="term" value="F:ATP binding"/>
    <property type="evidence" value="ECO:0007669"/>
    <property type="project" value="UniProtKB-KW"/>
</dbReference>
<dbReference type="InterPro" id="IPR000719">
    <property type="entry name" value="Prot_kinase_dom"/>
</dbReference>
<dbReference type="RefSeq" id="XP_005764815.1">
    <property type="nucleotide sequence ID" value="XM_005764758.1"/>
</dbReference>
<dbReference type="AlphaFoldDB" id="A0A0D3IMA1"/>
<evidence type="ECO:0000256" key="5">
    <source>
        <dbReference type="ARBA" id="ARBA00037982"/>
    </source>
</evidence>
<keyword evidence="7" id="KW-0472">Membrane</keyword>
<feature type="transmembrane region" description="Helical" evidence="7">
    <location>
        <begin position="116"/>
        <end position="137"/>
    </location>
</feature>
<proteinExistence type="inferred from homology"/>
<keyword evidence="7" id="KW-1133">Transmembrane helix</keyword>
<dbReference type="PANTHER" id="PTHR11042:SF189">
    <property type="entry name" value="PROTEIN KINASE DOMAIN-CONTAINING PROTEIN"/>
    <property type="match status" value="1"/>
</dbReference>
<dbReference type="eggNOG" id="KOG0601">
    <property type="taxonomic scope" value="Eukaryota"/>
</dbReference>
<dbReference type="GO" id="GO:0005634">
    <property type="term" value="C:nucleus"/>
    <property type="evidence" value="ECO:0007669"/>
    <property type="project" value="TreeGrafter"/>
</dbReference>
<feature type="compositionally biased region" description="Polar residues" evidence="6">
    <location>
        <begin position="29"/>
        <end position="41"/>
    </location>
</feature>
<evidence type="ECO:0000313" key="10">
    <source>
        <dbReference type="Proteomes" id="UP000013827"/>
    </source>
</evidence>
<dbReference type="Pfam" id="PF04657">
    <property type="entry name" value="DMT_YdcZ"/>
    <property type="match status" value="1"/>
</dbReference>
<keyword evidence="3" id="KW-0418">Kinase</keyword>
<dbReference type="InterPro" id="IPR050339">
    <property type="entry name" value="CC_SR_Kinase"/>
</dbReference>
<keyword evidence="4" id="KW-0067">ATP-binding</keyword>
<dbReference type="Pfam" id="PF00069">
    <property type="entry name" value="Pkinase"/>
    <property type="match status" value="1"/>
</dbReference>
<keyword evidence="1" id="KW-0808">Transferase</keyword>
<evidence type="ECO:0000256" key="4">
    <source>
        <dbReference type="ARBA" id="ARBA00022840"/>
    </source>
</evidence>
<evidence type="ECO:0000256" key="6">
    <source>
        <dbReference type="SAM" id="MobiDB-lite"/>
    </source>
</evidence>
<dbReference type="InterPro" id="IPR006750">
    <property type="entry name" value="YdcZ"/>
</dbReference>
<dbReference type="PROSITE" id="PS50011">
    <property type="entry name" value="PROTEIN_KINASE_DOM"/>
    <property type="match status" value="1"/>
</dbReference>
<dbReference type="PaxDb" id="2903-EOD12386"/>
<dbReference type="GeneID" id="17258581"/>
<reference evidence="10" key="1">
    <citation type="journal article" date="2013" name="Nature">
        <title>Pan genome of the phytoplankton Emiliania underpins its global distribution.</title>
        <authorList>
            <person name="Read B.A."/>
            <person name="Kegel J."/>
            <person name="Klute M.J."/>
            <person name="Kuo A."/>
            <person name="Lefebvre S.C."/>
            <person name="Maumus F."/>
            <person name="Mayer C."/>
            <person name="Miller J."/>
            <person name="Monier A."/>
            <person name="Salamov A."/>
            <person name="Young J."/>
            <person name="Aguilar M."/>
            <person name="Claverie J.M."/>
            <person name="Frickenhaus S."/>
            <person name="Gonzalez K."/>
            <person name="Herman E.K."/>
            <person name="Lin Y.C."/>
            <person name="Napier J."/>
            <person name="Ogata H."/>
            <person name="Sarno A.F."/>
            <person name="Shmutz J."/>
            <person name="Schroeder D."/>
            <person name="de Vargas C."/>
            <person name="Verret F."/>
            <person name="von Dassow P."/>
            <person name="Valentin K."/>
            <person name="Van de Peer Y."/>
            <person name="Wheeler G."/>
            <person name="Dacks J.B."/>
            <person name="Delwiche C.F."/>
            <person name="Dyhrman S.T."/>
            <person name="Glockner G."/>
            <person name="John U."/>
            <person name="Richards T."/>
            <person name="Worden A.Z."/>
            <person name="Zhang X."/>
            <person name="Grigoriev I.V."/>
            <person name="Allen A.E."/>
            <person name="Bidle K."/>
            <person name="Borodovsky M."/>
            <person name="Bowler C."/>
            <person name="Brownlee C."/>
            <person name="Cock J.M."/>
            <person name="Elias M."/>
            <person name="Gladyshev V.N."/>
            <person name="Groth M."/>
            <person name="Guda C."/>
            <person name="Hadaegh A."/>
            <person name="Iglesias-Rodriguez M.D."/>
            <person name="Jenkins J."/>
            <person name="Jones B.M."/>
            <person name="Lawson T."/>
            <person name="Leese F."/>
            <person name="Lindquist E."/>
            <person name="Lobanov A."/>
            <person name="Lomsadze A."/>
            <person name="Malik S.B."/>
            <person name="Marsh M.E."/>
            <person name="Mackinder L."/>
            <person name="Mock T."/>
            <person name="Mueller-Roeber B."/>
            <person name="Pagarete A."/>
            <person name="Parker M."/>
            <person name="Probert I."/>
            <person name="Quesneville H."/>
            <person name="Raines C."/>
            <person name="Rensing S.A."/>
            <person name="Riano-Pachon D.M."/>
            <person name="Richier S."/>
            <person name="Rokitta S."/>
            <person name="Shiraiwa Y."/>
            <person name="Soanes D.M."/>
            <person name="van der Giezen M."/>
            <person name="Wahlund T.M."/>
            <person name="Williams B."/>
            <person name="Wilson W."/>
            <person name="Wolfe G."/>
            <person name="Wurch L.L."/>
        </authorList>
    </citation>
    <scope>NUCLEOTIDE SEQUENCE</scope>
</reference>
<dbReference type="GO" id="GO:0004672">
    <property type="term" value="F:protein kinase activity"/>
    <property type="evidence" value="ECO:0007669"/>
    <property type="project" value="InterPro"/>
</dbReference>
<feature type="transmembrane region" description="Helical" evidence="7">
    <location>
        <begin position="157"/>
        <end position="179"/>
    </location>
</feature>
<dbReference type="HOGENOM" id="CLU_633770_0_0_1"/>
<comment type="similarity">
    <text evidence="5">Belongs to the protein kinase superfamily. Ser/Thr protein kinase family. GCN2 subfamily.</text>
</comment>
<feature type="region of interest" description="Disordered" evidence="6">
    <location>
        <begin position="1"/>
        <end position="81"/>
    </location>
</feature>
<evidence type="ECO:0000256" key="3">
    <source>
        <dbReference type="ARBA" id="ARBA00022777"/>
    </source>
</evidence>
<feature type="transmembrane region" description="Helical" evidence="7">
    <location>
        <begin position="214"/>
        <end position="237"/>
    </location>
</feature>
<accession>A0A0D3IMA1</accession>
<evidence type="ECO:0000313" key="9">
    <source>
        <dbReference type="EnsemblProtists" id="EOD12386"/>
    </source>
</evidence>
<evidence type="ECO:0000256" key="1">
    <source>
        <dbReference type="ARBA" id="ARBA00022679"/>
    </source>
</evidence>
<dbReference type="EnsemblProtists" id="EOD12386">
    <property type="protein sequence ID" value="EOD12386"/>
    <property type="gene ID" value="EMIHUDRAFT_104255"/>
</dbReference>
<dbReference type="PROSITE" id="PS00108">
    <property type="entry name" value="PROTEIN_KINASE_ST"/>
    <property type="match status" value="1"/>
</dbReference>
<feature type="transmembrane region" description="Helical" evidence="7">
    <location>
        <begin position="249"/>
        <end position="274"/>
    </location>
</feature>
<keyword evidence="10" id="KW-1185">Reference proteome</keyword>
<name>A0A0D3IMA1_EMIH1</name>
<dbReference type="Proteomes" id="UP000013827">
    <property type="component" value="Unassembled WGS sequence"/>
</dbReference>
<dbReference type="SUPFAM" id="SSF56112">
    <property type="entry name" value="Protein kinase-like (PK-like)"/>
    <property type="match status" value="1"/>
</dbReference>
<dbReference type="KEGG" id="ehx:EMIHUDRAFT_104255"/>
<evidence type="ECO:0000256" key="7">
    <source>
        <dbReference type="SAM" id="Phobius"/>
    </source>
</evidence>
<keyword evidence="7" id="KW-0812">Transmembrane</keyword>
<dbReference type="STRING" id="2903.R1DNG0"/>
<evidence type="ECO:0000256" key="2">
    <source>
        <dbReference type="ARBA" id="ARBA00022741"/>
    </source>
</evidence>
<dbReference type="InterPro" id="IPR008271">
    <property type="entry name" value="Ser/Thr_kinase_AS"/>
</dbReference>
<organism evidence="9 10">
    <name type="scientific">Emiliania huxleyi (strain CCMP1516)</name>
    <dbReference type="NCBI Taxonomy" id="280463"/>
    <lineage>
        <taxon>Eukaryota</taxon>
        <taxon>Haptista</taxon>
        <taxon>Haptophyta</taxon>
        <taxon>Prymnesiophyceae</taxon>
        <taxon>Isochrysidales</taxon>
        <taxon>Noelaerhabdaceae</taxon>
        <taxon>Emiliania</taxon>
    </lineage>
</organism>
<protein>
    <recommendedName>
        <fullName evidence="8">Protein kinase domain-containing protein</fullName>
    </recommendedName>
</protein>
<dbReference type="InterPro" id="IPR011009">
    <property type="entry name" value="Kinase-like_dom_sf"/>
</dbReference>
<feature type="domain" description="Protein kinase" evidence="8">
    <location>
        <begin position="136"/>
        <end position="420"/>
    </location>
</feature>
<dbReference type="Gene3D" id="1.10.510.10">
    <property type="entry name" value="Transferase(Phosphotransferase) domain 1"/>
    <property type="match status" value="1"/>
</dbReference>
<keyword evidence="2" id="KW-0547">Nucleotide-binding</keyword>
<feature type="transmembrane region" description="Helical" evidence="7">
    <location>
        <begin position="81"/>
        <end position="104"/>
    </location>
</feature>
<sequence length="433" mass="43945">MIEPFGEASAMRQPWLTPRSRPGGGTKDASISSRGQPSASAVTAALAERIGGVGCPFPSTLSEPPPHPGPPPPPLPPPPSLVGTLSALSLAASTGVGLVAQNGINTNLRLHALPDPFVTACASFTVGLLTISALAAAEAAAMGGGSRSAAAAALRGAPWYAFTGGLLGPCYVVGAVLLSRELGFATFQLKLAALALLACGTGLTAGRVSADAEWWALLLLCLGAAGAGTIFPLQACVNDVLRSHLGTPFRATAVSFAVGAVALAAVSAVAARVWELVRHVARGLSHIHAHGVIHCDIKPDNILLSSDGVFKIGDLGQAAALKAWNEQEGDAKYLSRDLLESKPSTAADIFSFGMVLYEVRTAESLPGSGPRWDELRSGSVPPPADCGAEMGRLLRSMMSPQPEARPSADGILDSCCAAAAAAAADRCVAAAMG</sequence>
<reference evidence="9" key="2">
    <citation type="submission" date="2024-10" db="UniProtKB">
        <authorList>
            <consortium name="EnsemblProtists"/>
        </authorList>
    </citation>
    <scope>IDENTIFICATION</scope>
</reference>
<dbReference type="GO" id="GO:0005737">
    <property type="term" value="C:cytoplasm"/>
    <property type="evidence" value="ECO:0007669"/>
    <property type="project" value="TreeGrafter"/>
</dbReference>
<dbReference type="PANTHER" id="PTHR11042">
    <property type="entry name" value="EUKARYOTIC TRANSLATION INITIATION FACTOR 2-ALPHA KINASE EIF2-ALPHA KINASE -RELATED"/>
    <property type="match status" value="1"/>
</dbReference>